<accession>A0A0E3M6I8</accession>
<evidence type="ECO:0000256" key="6">
    <source>
        <dbReference type="ARBA" id="ARBA00023136"/>
    </source>
</evidence>
<feature type="transmembrane region" description="Helical" evidence="7">
    <location>
        <begin position="7"/>
        <end position="26"/>
    </location>
</feature>
<dbReference type="KEGG" id="csq:CSCA_2440"/>
<evidence type="ECO:0000256" key="1">
    <source>
        <dbReference type="ARBA" id="ARBA00004651"/>
    </source>
</evidence>
<comment type="similarity">
    <text evidence="2">Belongs to the EamA transporter family.</text>
</comment>
<proteinExistence type="inferred from homology"/>
<feature type="transmembrane region" description="Helical" evidence="7">
    <location>
        <begin position="38"/>
        <end position="57"/>
    </location>
</feature>
<organism evidence="9 10">
    <name type="scientific">Clostridium scatologenes</name>
    <dbReference type="NCBI Taxonomy" id="1548"/>
    <lineage>
        <taxon>Bacteria</taxon>
        <taxon>Bacillati</taxon>
        <taxon>Bacillota</taxon>
        <taxon>Clostridia</taxon>
        <taxon>Eubacteriales</taxon>
        <taxon>Clostridiaceae</taxon>
        <taxon>Clostridium</taxon>
    </lineage>
</organism>
<dbReference type="GO" id="GO:0005886">
    <property type="term" value="C:plasma membrane"/>
    <property type="evidence" value="ECO:0007669"/>
    <property type="project" value="UniProtKB-SubCell"/>
</dbReference>
<feature type="transmembrane region" description="Helical" evidence="7">
    <location>
        <begin position="69"/>
        <end position="86"/>
    </location>
</feature>
<dbReference type="AlphaFoldDB" id="A0A0E3M6I8"/>
<dbReference type="InterPro" id="IPR000620">
    <property type="entry name" value="EamA_dom"/>
</dbReference>
<feature type="transmembrane region" description="Helical" evidence="7">
    <location>
        <begin position="98"/>
        <end position="118"/>
    </location>
</feature>
<feature type="transmembrane region" description="Helical" evidence="7">
    <location>
        <begin position="130"/>
        <end position="146"/>
    </location>
</feature>
<dbReference type="STRING" id="1548.CSCA_2440"/>
<dbReference type="Gene3D" id="1.10.3730.20">
    <property type="match status" value="1"/>
</dbReference>
<dbReference type="PANTHER" id="PTHR32322:SF18">
    <property type="entry name" value="S-ADENOSYLMETHIONINE_S-ADENOSYLHOMOCYSTEINE TRANSPORTER"/>
    <property type="match status" value="1"/>
</dbReference>
<dbReference type="Proteomes" id="UP000033115">
    <property type="component" value="Chromosome"/>
</dbReference>
<dbReference type="EMBL" id="CP009933">
    <property type="protein sequence ID" value="AKA69565.1"/>
    <property type="molecule type" value="Genomic_DNA"/>
</dbReference>
<keyword evidence="5 7" id="KW-1133">Transmembrane helix</keyword>
<evidence type="ECO:0000256" key="7">
    <source>
        <dbReference type="SAM" id="Phobius"/>
    </source>
</evidence>
<evidence type="ECO:0000256" key="5">
    <source>
        <dbReference type="ARBA" id="ARBA00022989"/>
    </source>
</evidence>
<evidence type="ECO:0000313" key="10">
    <source>
        <dbReference type="Proteomes" id="UP000033115"/>
    </source>
</evidence>
<dbReference type="PANTHER" id="PTHR32322">
    <property type="entry name" value="INNER MEMBRANE TRANSPORTER"/>
    <property type="match status" value="1"/>
</dbReference>
<keyword evidence="4 7" id="KW-0812">Transmembrane</keyword>
<keyword evidence="3" id="KW-1003">Cell membrane</keyword>
<evidence type="ECO:0000256" key="2">
    <source>
        <dbReference type="ARBA" id="ARBA00007362"/>
    </source>
</evidence>
<evidence type="ECO:0000259" key="8">
    <source>
        <dbReference type="Pfam" id="PF00892"/>
    </source>
</evidence>
<keyword evidence="6 7" id="KW-0472">Membrane</keyword>
<dbReference type="Pfam" id="PF00892">
    <property type="entry name" value="EamA"/>
    <property type="match status" value="2"/>
</dbReference>
<evidence type="ECO:0000256" key="3">
    <source>
        <dbReference type="ARBA" id="ARBA00022475"/>
    </source>
</evidence>
<sequence>MGNKSNILPYITALVMNFIFGLSFLFSKRALSVTDPITLLSFRFLIAFLVMTLLIVFRVIKVSYKNKPIKWLVILSFIEPVIYFIFETYGLQRTASSVGGLMIALIPMAVTILAVYFLNERPSIKQSISIILSVAGVILIVVMGSSDEKESSVLGVMLLLGAVFSAAFFNIISRKISRKFNAIEITYFMMFSGAVCFNVISISRLLIDKKLSYYFKPLSSAIFINSVLYLGILSSIVAYFLANYTLSKMEASRCSVFANISTIVSIIAGIIVLHESFYFYHIIGAIMILAGVWGTNYYYQKSN</sequence>
<dbReference type="InterPro" id="IPR050638">
    <property type="entry name" value="AA-Vitamin_Transporters"/>
</dbReference>
<evidence type="ECO:0000313" key="9">
    <source>
        <dbReference type="EMBL" id="AKA69565.1"/>
    </source>
</evidence>
<dbReference type="InterPro" id="IPR037185">
    <property type="entry name" value="EmrE-like"/>
</dbReference>
<name>A0A0E3M6I8_CLOSL</name>
<feature type="transmembrane region" description="Helical" evidence="7">
    <location>
        <begin position="185"/>
        <end position="207"/>
    </location>
</feature>
<dbReference type="RefSeq" id="WP_046065990.1">
    <property type="nucleotide sequence ID" value="NZ_CP009933.1"/>
</dbReference>
<evidence type="ECO:0000256" key="4">
    <source>
        <dbReference type="ARBA" id="ARBA00022692"/>
    </source>
</evidence>
<feature type="domain" description="EamA" evidence="8">
    <location>
        <begin position="10"/>
        <end position="141"/>
    </location>
</feature>
<feature type="transmembrane region" description="Helical" evidence="7">
    <location>
        <begin position="278"/>
        <end position="299"/>
    </location>
</feature>
<dbReference type="SUPFAM" id="SSF103481">
    <property type="entry name" value="Multidrug resistance efflux transporter EmrE"/>
    <property type="match status" value="2"/>
</dbReference>
<comment type="subcellular location">
    <subcellularLocation>
        <location evidence="1">Cell membrane</location>
        <topology evidence="1">Multi-pass membrane protein</topology>
    </subcellularLocation>
</comment>
<feature type="transmembrane region" description="Helical" evidence="7">
    <location>
        <begin position="152"/>
        <end position="173"/>
    </location>
</feature>
<feature type="transmembrane region" description="Helical" evidence="7">
    <location>
        <begin position="219"/>
        <end position="242"/>
    </location>
</feature>
<reference evidence="9 10" key="1">
    <citation type="journal article" date="2015" name="J. Biotechnol.">
        <title>Complete genome sequence of a malodorant-producing acetogen, Clostridium scatologenes ATCC 25775(T).</title>
        <authorList>
            <person name="Zhu Z."/>
            <person name="Guo T."/>
            <person name="Zheng H."/>
            <person name="Song T."/>
            <person name="Ouyang P."/>
            <person name="Xie J."/>
        </authorList>
    </citation>
    <scope>NUCLEOTIDE SEQUENCE [LARGE SCALE GENOMIC DNA]</scope>
    <source>
        <strain evidence="9 10">ATCC 25775</strain>
    </source>
</reference>
<keyword evidence="10" id="KW-1185">Reference proteome</keyword>
<protein>
    <recommendedName>
        <fullName evidence="8">EamA domain-containing protein</fullName>
    </recommendedName>
</protein>
<feature type="domain" description="EamA" evidence="8">
    <location>
        <begin position="154"/>
        <end position="296"/>
    </location>
</feature>
<dbReference type="HOGENOM" id="CLU_033863_4_0_9"/>
<feature type="transmembrane region" description="Helical" evidence="7">
    <location>
        <begin position="254"/>
        <end position="272"/>
    </location>
</feature>
<gene>
    <name evidence="9" type="ORF">CSCA_2440</name>
</gene>